<dbReference type="SUPFAM" id="SSF103088">
    <property type="entry name" value="OmpA-like"/>
    <property type="match status" value="1"/>
</dbReference>
<dbReference type="EMBL" id="BPTR01000001">
    <property type="protein sequence ID" value="GJG28579.1"/>
    <property type="molecule type" value="Genomic_DNA"/>
</dbReference>
<evidence type="ECO:0000313" key="5">
    <source>
        <dbReference type="Proteomes" id="UP000216189"/>
    </source>
</evidence>
<sequence length="417" mass="48010">MKIAMNRFISASTKIIILINLLFLFSSTIHADERKDSIPLSLKTNAVEWSVFAPNVAAEYGLNKHISADIDLGINAWNRPNNKKYRFMHITGELRYWTHEVFQKGFWGIHASAGSFNINKVKTLFFPFKKDYRYQGTFYNIGVGYGRRWNIDGHWDIEAEIGLGYYYALYDRYNCETCGAKLDENKKGFFGPTKVAVNLVYTLGKKEEKIKVLPAVYTPRPHKKLTPAEKYKNIEAIAEKYPFVREVGSEARRDRRLTVRFPVNNAVIKGEYMGNASSLRDILQAVQDISVDQYADLNSISITGFASPEGNEEYNRQLSKERAQALKEYILNFTSVDADIITISAEGEDWMGLRDAVAKSKMAEKNQILNIIDNTPEDLRKEKLIKLNGGQTWYKLLHTIFPWLRDACYINVWYKKK</sequence>
<dbReference type="Proteomes" id="UP000216189">
    <property type="component" value="Unassembled WGS sequence"/>
</dbReference>
<evidence type="ECO:0000313" key="4">
    <source>
        <dbReference type="EMBL" id="OYP57461.1"/>
    </source>
</evidence>
<organism evidence="3 6">
    <name type="scientific">Segatella bryantii</name>
    <name type="common">Prevotella bryantii</name>
    <dbReference type="NCBI Taxonomy" id="77095"/>
    <lineage>
        <taxon>Bacteria</taxon>
        <taxon>Pseudomonadati</taxon>
        <taxon>Bacteroidota</taxon>
        <taxon>Bacteroidia</taxon>
        <taxon>Bacteroidales</taxon>
        <taxon>Prevotellaceae</taxon>
        <taxon>Segatella</taxon>
    </lineage>
</organism>
<dbReference type="InterPro" id="IPR036737">
    <property type="entry name" value="OmpA-like_sf"/>
</dbReference>
<proteinExistence type="predicted"/>
<dbReference type="SUPFAM" id="SSF103515">
    <property type="entry name" value="Autotransporter"/>
    <property type="match status" value="1"/>
</dbReference>
<evidence type="ECO:0000256" key="1">
    <source>
        <dbReference type="PROSITE-ProRule" id="PRU00473"/>
    </source>
</evidence>
<evidence type="ECO:0000313" key="6">
    <source>
        <dbReference type="Proteomes" id="UP000887043"/>
    </source>
</evidence>
<dbReference type="EMBL" id="NPJF01000001">
    <property type="protein sequence ID" value="OYP57461.1"/>
    <property type="molecule type" value="Genomic_DNA"/>
</dbReference>
<reference evidence="3" key="2">
    <citation type="submission" date="2021-08" db="EMBL/GenBank/DDBJ databases">
        <title>Prevotella lacticifex sp. nov., isolated from rumen of cow.</title>
        <authorList>
            <person name="Shinkai T."/>
            <person name="Ikeyama N."/>
            <person name="Kumagai M."/>
            <person name="Ohmori H."/>
            <person name="Sakamoto M."/>
            <person name="Ohkuma M."/>
            <person name="Mitsumori M."/>
        </authorList>
    </citation>
    <scope>NUCLEOTIDE SEQUENCE</scope>
    <source>
        <strain evidence="3">DSM 11371</strain>
    </source>
</reference>
<comment type="caution">
    <text evidence="3">The sequence shown here is derived from an EMBL/GenBank/DDBJ whole genome shotgun (WGS) entry which is preliminary data.</text>
</comment>
<dbReference type="Pfam" id="PF12099">
    <property type="entry name" value="DUF3575"/>
    <property type="match status" value="1"/>
</dbReference>
<accession>A0AA37HZ38</accession>
<dbReference type="RefSeq" id="WP_050787884.1">
    <property type="nucleotide sequence ID" value="NZ_BPTR01000001.1"/>
</dbReference>
<gene>
    <name evidence="4" type="ORF">CIK91_00050</name>
    <name evidence="3" type="ORF">PRRU23_22790</name>
</gene>
<dbReference type="InterPro" id="IPR006665">
    <property type="entry name" value="OmpA-like"/>
</dbReference>
<reference evidence="4 5" key="1">
    <citation type="submission" date="2017-08" db="EMBL/GenBank/DDBJ databases">
        <title>Comparative genomics of non-oral Prevotella species.</title>
        <authorList>
            <person name="Accetto T."/>
            <person name="Nograsek B."/>
            <person name="Avgustin G."/>
        </authorList>
    </citation>
    <scope>NUCLEOTIDE SEQUENCE [LARGE SCALE GENOMIC DNA]</scope>
    <source>
        <strain evidence="4 5">TC1-1</strain>
    </source>
</reference>
<name>A0AA37HZ38_SEGBR</name>
<dbReference type="Proteomes" id="UP000887043">
    <property type="component" value="Unassembled WGS sequence"/>
</dbReference>
<dbReference type="Gene3D" id="3.30.1330.60">
    <property type="entry name" value="OmpA-like domain"/>
    <property type="match status" value="1"/>
</dbReference>
<keyword evidence="5" id="KW-1185">Reference proteome</keyword>
<dbReference type="GO" id="GO:0016020">
    <property type="term" value="C:membrane"/>
    <property type="evidence" value="ECO:0007669"/>
    <property type="project" value="UniProtKB-UniRule"/>
</dbReference>
<dbReference type="Pfam" id="PF00691">
    <property type="entry name" value="OmpA"/>
    <property type="match status" value="1"/>
</dbReference>
<evidence type="ECO:0000313" key="3">
    <source>
        <dbReference type="EMBL" id="GJG28579.1"/>
    </source>
</evidence>
<dbReference type="PROSITE" id="PS51123">
    <property type="entry name" value="OMPA_2"/>
    <property type="match status" value="1"/>
</dbReference>
<dbReference type="AlphaFoldDB" id="A0AA37HZ38"/>
<dbReference type="InterPro" id="IPR021958">
    <property type="entry name" value="DUF3575"/>
</dbReference>
<protein>
    <recommendedName>
        <fullName evidence="2">OmpA-like domain-containing protein</fullName>
    </recommendedName>
</protein>
<feature type="domain" description="OmpA-like" evidence="2">
    <location>
        <begin position="248"/>
        <end position="377"/>
    </location>
</feature>
<evidence type="ECO:0000259" key="2">
    <source>
        <dbReference type="PROSITE" id="PS51123"/>
    </source>
</evidence>
<dbReference type="InterPro" id="IPR036709">
    <property type="entry name" value="Autotransporte_beta_dom_sf"/>
</dbReference>
<keyword evidence="1" id="KW-0472">Membrane</keyword>